<feature type="transmembrane region" description="Helical" evidence="1">
    <location>
        <begin position="41"/>
        <end position="61"/>
    </location>
</feature>
<dbReference type="PANTHER" id="PTHR40765:SF2">
    <property type="entry name" value="ESX-2 SECRETION SYSTEM ATPASE ECCB2"/>
    <property type="match status" value="1"/>
</dbReference>
<gene>
    <name evidence="2" type="ORF">KDK95_14320</name>
</gene>
<name>A0A941IGK2_9ACTN</name>
<keyword evidence="1" id="KW-1133">Transmembrane helix</keyword>
<evidence type="ECO:0000313" key="3">
    <source>
        <dbReference type="Proteomes" id="UP000676325"/>
    </source>
</evidence>
<dbReference type="Proteomes" id="UP000676325">
    <property type="component" value="Unassembled WGS sequence"/>
</dbReference>
<protein>
    <submittedName>
        <fullName evidence="2">Type VII secretion protein EccB</fullName>
    </submittedName>
</protein>
<accession>A0A941IGK2</accession>
<sequence length="526" mass="54332">MATRKDQLDAFNFARRRMVANLVVPTATGSDEGAPRPVKTFASSIILSALAVVAVMVLGVFKPSAPSGWQSGLAVDSSTGAAYVTQNNQLHAVYNITSARLILGKNFTKYDVPDSTLNSSGVTIGSPVGILGAPEDVPAASNMNLTQWSYCQNEQYANGAATSSGQNYLEIGYAPAAGSTNGLWTSNSGQALIVHNTADDVYLIDGDYKYMIGNDQTDHTYVQQILTAINQGRTLINPDTVGYWVSDAWLNVYASGSPITFPKLSNLGATVHASTQQPGTKVGEYGQIQSSTTAYGAVQTANGVLELSPFAYYLYAANSQVSNISQLQSSQLTPAAINEANSSGQPTASSVFESGTYGSNWPTLDPSLNNDIGSATTANICVAYDGQIVNGEAQLTTWTSATLPYGSDGGSFGVTQSGGNLEAGVVLVKPGYGLIAKQSSGSSTEFLIEDSGFRYPLGSGVVAVAGATPSASATGSSSTNTSVSAIDQLGYTSVSVEKVPPAWVSLLQGGAELNPAAAGESPQSGS</sequence>
<proteinExistence type="predicted"/>
<keyword evidence="1" id="KW-0472">Membrane</keyword>
<dbReference type="EMBL" id="JAGSOH010000035">
    <property type="protein sequence ID" value="MBR7827490.1"/>
    <property type="molecule type" value="Genomic_DNA"/>
</dbReference>
<dbReference type="Gene3D" id="3.30.2390.20">
    <property type="entry name" value="Type VII secretion system EccB, repeat 1 domain"/>
    <property type="match status" value="1"/>
</dbReference>
<dbReference type="AlphaFoldDB" id="A0A941IGK2"/>
<evidence type="ECO:0000313" key="2">
    <source>
        <dbReference type="EMBL" id="MBR7827490.1"/>
    </source>
</evidence>
<dbReference type="GO" id="GO:0005576">
    <property type="term" value="C:extracellular region"/>
    <property type="evidence" value="ECO:0007669"/>
    <property type="project" value="TreeGrafter"/>
</dbReference>
<dbReference type="RefSeq" id="WP_212518625.1">
    <property type="nucleotide sequence ID" value="NZ_JAGSOH010000035.1"/>
</dbReference>
<dbReference type="PANTHER" id="PTHR40765">
    <property type="entry name" value="ESX-2 SECRETION SYSTEM ATPASE ECCB2"/>
    <property type="match status" value="1"/>
</dbReference>
<comment type="caution">
    <text evidence="2">The sequence shown here is derived from an EMBL/GenBank/DDBJ whole genome shotgun (WGS) entry which is preliminary data.</text>
</comment>
<evidence type="ECO:0000256" key="1">
    <source>
        <dbReference type="SAM" id="Phobius"/>
    </source>
</evidence>
<reference evidence="2" key="1">
    <citation type="submission" date="2021-04" db="EMBL/GenBank/DDBJ databases">
        <title>Genome based classification of Actinospica acidithermotolerans sp. nov., an actinobacterium isolated from an Indonesian hot spring.</title>
        <authorList>
            <person name="Kusuma A.B."/>
            <person name="Putra K.E."/>
            <person name="Nafisah S."/>
            <person name="Loh J."/>
            <person name="Nouioui I."/>
            <person name="Goodfellow M."/>
        </authorList>
    </citation>
    <scope>NUCLEOTIDE SEQUENCE</scope>
    <source>
        <strain evidence="2">MGRD01-02</strain>
    </source>
</reference>
<dbReference type="InterPro" id="IPR007795">
    <property type="entry name" value="T7SS_EccB"/>
</dbReference>
<organism evidence="2 3">
    <name type="scientific">Actinospica acidithermotolerans</name>
    <dbReference type="NCBI Taxonomy" id="2828514"/>
    <lineage>
        <taxon>Bacteria</taxon>
        <taxon>Bacillati</taxon>
        <taxon>Actinomycetota</taxon>
        <taxon>Actinomycetes</taxon>
        <taxon>Catenulisporales</taxon>
        <taxon>Actinospicaceae</taxon>
        <taxon>Actinospica</taxon>
    </lineage>
</organism>
<dbReference type="Pfam" id="PF05108">
    <property type="entry name" value="T7SS_ESX1_EccB"/>
    <property type="match status" value="1"/>
</dbReference>
<keyword evidence="3" id="KW-1185">Reference proteome</keyword>
<keyword evidence="1" id="KW-0812">Transmembrane</keyword>
<dbReference type="InterPro" id="IPR044857">
    <property type="entry name" value="T7SS_EccB_R1"/>
</dbReference>